<protein>
    <submittedName>
        <fullName evidence="1">Uncharacterized protein</fullName>
    </submittedName>
</protein>
<keyword evidence="2" id="KW-1185">Reference proteome</keyword>
<evidence type="ECO:0000313" key="1">
    <source>
        <dbReference type="EMBL" id="MBA0628118.1"/>
    </source>
</evidence>
<dbReference type="Proteomes" id="UP000593561">
    <property type="component" value="Unassembled WGS sequence"/>
</dbReference>
<sequence>MEEELANLNLIDEEEDAFHEEATVFLEYDTSILTMEIKKFMRIQIRLDVIILLKRKKKIQIGKGQTVYTSFQYEKLREERDTGSNNRGDIEKSYLNPNFISLGSGQKILRD</sequence>
<evidence type="ECO:0000313" key="2">
    <source>
        <dbReference type="Proteomes" id="UP000593561"/>
    </source>
</evidence>
<dbReference type="AlphaFoldDB" id="A0A7J8SPS7"/>
<reference evidence="1 2" key="1">
    <citation type="journal article" date="2019" name="Genome Biol. Evol.">
        <title>Insights into the evolution of the New World diploid cottons (Gossypium, subgenus Houzingenia) based on genome sequencing.</title>
        <authorList>
            <person name="Grover C.E."/>
            <person name="Arick M.A. 2nd"/>
            <person name="Thrash A."/>
            <person name="Conover J.L."/>
            <person name="Sanders W.S."/>
            <person name="Peterson D.G."/>
            <person name="Frelichowski J.E."/>
            <person name="Scheffler J.A."/>
            <person name="Scheffler B.E."/>
            <person name="Wendel J.F."/>
        </authorList>
    </citation>
    <scope>NUCLEOTIDE SEQUENCE [LARGE SCALE GENOMIC DNA]</scope>
    <source>
        <strain evidence="1">27</strain>
        <tissue evidence="1">Leaf</tissue>
    </source>
</reference>
<organism evidence="1 2">
    <name type="scientific">Gossypium davidsonii</name>
    <name type="common">Davidson's cotton</name>
    <name type="synonym">Gossypium klotzschianum subsp. davidsonii</name>
    <dbReference type="NCBI Taxonomy" id="34287"/>
    <lineage>
        <taxon>Eukaryota</taxon>
        <taxon>Viridiplantae</taxon>
        <taxon>Streptophyta</taxon>
        <taxon>Embryophyta</taxon>
        <taxon>Tracheophyta</taxon>
        <taxon>Spermatophyta</taxon>
        <taxon>Magnoliopsida</taxon>
        <taxon>eudicotyledons</taxon>
        <taxon>Gunneridae</taxon>
        <taxon>Pentapetalae</taxon>
        <taxon>rosids</taxon>
        <taxon>malvids</taxon>
        <taxon>Malvales</taxon>
        <taxon>Malvaceae</taxon>
        <taxon>Malvoideae</taxon>
        <taxon>Gossypium</taxon>
    </lineage>
</organism>
<proteinExistence type="predicted"/>
<accession>A0A7J8SPS7</accession>
<comment type="caution">
    <text evidence="1">The sequence shown here is derived from an EMBL/GenBank/DDBJ whole genome shotgun (WGS) entry which is preliminary data.</text>
</comment>
<dbReference type="EMBL" id="JABFAC010000011">
    <property type="protein sequence ID" value="MBA0628118.1"/>
    <property type="molecule type" value="Genomic_DNA"/>
</dbReference>
<gene>
    <name evidence="1" type="ORF">Godav_022888</name>
</gene>
<name>A0A7J8SPS7_GOSDV</name>